<evidence type="ECO:0000313" key="4">
    <source>
        <dbReference type="Proteomes" id="UP000308199"/>
    </source>
</evidence>
<evidence type="ECO:0000313" key="3">
    <source>
        <dbReference type="EMBL" id="THH08474.1"/>
    </source>
</evidence>
<feature type="transmembrane region" description="Helical" evidence="1">
    <location>
        <begin position="218"/>
        <end position="236"/>
    </location>
</feature>
<dbReference type="OrthoDB" id="2535105at2759"/>
<keyword evidence="4" id="KW-1185">Reference proteome</keyword>
<feature type="domain" description="DUF6534" evidence="2">
    <location>
        <begin position="156"/>
        <end position="236"/>
    </location>
</feature>
<accession>A0A4S4LA39</accession>
<gene>
    <name evidence="3" type="ORF">EW145_g2679</name>
</gene>
<dbReference type="Proteomes" id="UP000308199">
    <property type="component" value="Unassembled WGS sequence"/>
</dbReference>
<dbReference type="Pfam" id="PF20152">
    <property type="entry name" value="DUF6534"/>
    <property type="match status" value="1"/>
</dbReference>
<feature type="transmembrane region" description="Helical" evidence="1">
    <location>
        <begin position="34"/>
        <end position="63"/>
    </location>
</feature>
<proteinExistence type="predicted"/>
<name>A0A4S4LA39_9AGAM</name>
<dbReference type="EMBL" id="SGPK01000098">
    <property type="protein sequence ID" value="THH08474.1"/>
    <property type="molecule type" value="Genomic_DNA"/>
</dbReference>
<dbReference type="InterPro" id="IPR045339">
    <property type="entry name" value="DUF6534"/>
</dbReference>
<dbReference type="AlphaFoldDB" id="A0A4S4LA39"/>
<comment type="caution">
    <text evidence="3">The sequence shown here is derived from an EMBL/GenBank/DDBJ whole genome shotgun (WGS) entry which is preliminary data.</text>
</comment>
<reference evidence="3 4" key="1">
    <citation type="submission" date="2019-02" db="EMBL/GenBank/DDBJ databases">
        <title>Genome sequencing of the rare red list fungi Phellinidium pouzarii.</title>
        <authorList>
            <person name="Buettner E."/>
            <person name="Kellner H."/>
        </authorList>
    </citation>
    <scope>NUCLEOTIDE SEQUENCE [LARGE SCALE GENOMIC DNA]</scope>
    <source>
        <strain evidence="3 4">DSM 108285</strain>
    </source>
</reference>
<sequence length="401" mass="45449">MLADNETSFGTVDTAVDASSPLPSLPSQSTLMGALLIGCYFAVSLMDTLHSILITHTCYYYLISNYFDPPKLLDGVWSLRISITLTGFIITIAHVFFSRRIHLFSKSLWIPIAIMAISTVRLAFAIATTVVSFDEFTFIKFQGFTWLVCLTLGLDMISDIMITVSLCWFLQRSKTGFEKTDSVIDKLLLYAINTGLLTILFNIAVLICAGIMPDNLIFIGMFFIISKLYTNNLLAVCRIGRKRSSICALWLDYASVLSIFSDVSFGSCEDEEIDNRVMVSRHTASSLYYAHKVVRIDDIYHGHNYPSYTHILRRKDIRPKQGRDLGLWNNNYHLTCKACFLCRGYRAVRASDCRFGMRSHHAKQSHLPRTLFHNQQDVFKLPDGGFKCQAKQLCSVPNWVL</sequence>
<evidence type="ECO:0000256" key="1">
    <source>
        <dbReference type="SAM" id="Phobius"/>
    </source>
</evidence>
<feature type="transmembrane region" description="Helical" evidence="1">
    <location>
        <begin position="144"/>
        <end position="170"/>
    </location>
</feature>
<keyword evidence="1" id="KW-1133">Transmembrane helix</keyword>
<dbReference type="PANTHER" id="PTHR40465">
    <property type="entry name" value="CHROMOSOME 1, WHOLE GENOME SHOTGUN SEQUENCE"/>
    <property type="match status" value="1"/>
</dbReference>
<protein>
    <recommendedName>
        <fullName evidence="2">DUF6534 domain-containing protein</fullName>
    </recommendedName>
</protein>
<feature type="transmembrane region" description="Helical" evidence="1">
    <location>
        <begin position="190"/>
        <end position="212"/>
    </location>
</feature>
<feature type="transmembrane region" description="Helical" evidence="1">
    <location>
        <begin position="109"/>
        <end position="132"/>
    </location>
</feature>
<keyword evidence="1" id="KW-0472">Membrane</keyword>
<keyword evidence="1" id="KW-0812">Transmembrane</keyword>
<feature type="transmembrane region" description="Helical" evidence="1">
    <location>
        <begin position="75"/>
        <end position="97"/>
    </location>
</feature>
<organism evidence="3 4">
    <name type="scientific">Phellinidium pouzarii</name>
    <dbReference type="NCBI Taxonomy" id="167371"/>
    <lineage>
        <taxon>Eukaryota</taxon>
        <taxon>Fungi</taxon>
        <taxon>Dikarya</taxon>
        <taxon>Basidiomycota</taxon>
        <taxon>Agaricomycotina</taxon>
        <taxon>Agaricomycetes</taxon>
        <taxon>Hymenochaetales</taxon>
        <taxon>Hymenochaetaceae</taxon>
        <taxon>Phellinidium</taxon>
    </lineage>
</organism>
<evidence type="ECO:0000259" key="2">
    <source>
        <dbReference type="Pfam" id="PF20152"/>
    </source>
</evidence>
<dbReference type="PANTHER" id="PTHR40465:SF1">
    <property type="entry name" value="DUF6534 DOMAIN-CONTAINING PROTEIN"/>
    <property type="match status" value="1"/>
</dbReference>